<dbReference type="SUPFAM" id="SSF47895">
    <property type="entry name" value="Transducin (alpha subunit), insertion domain"/>
    <property type="match status" value="1"/>
</dbReference>
<dbReference type="CDD" id="cd00066">
    <property type="entry name" value="G-alpha"/>
    <property type="match status" value="1"/>
</dbReference>
<evidence type="ECO:0000256" key="8">
    <source>
        <dbReference type="PIRSR" id="PIRSR601019-2"/>
    </source>
</evidence>
<gene>
    <name evidence="11" type="ORF">GDO78_000028</name>
</gene>
<sequence>MGMCSSLRSRLLGDCALSCTGDTGFGGNDDGWNTNTDASKPRNQRKAARKRSRMIDDWLKAEDIAYKLTHRLLLLGLEESGKSTIVKQMRILHGNGFSAEEKKLKVPDIKKNIKEAIGTIVRAMRELSPPVELANPDNQFRIDYIMNLTSHADFDFPLEFYEHTKALWQDEGVKACYERANEYQLIDRAQYFLDKIEIVQQDDYTPTDQDLLRSRFQTSGIHEAKFQVDKLNFHVFDIGCQFRKWMKCFNDATGIIFVVDSSSYNMVLPWDDETNRLQEALHLYRCIAQRPWDGWRSVLLFLNKQDLLAEKVLAGKWKIEDYFSDFIRYTTPEEAIPEPGEDPRVTRAKYFIRDEFLRVSIASSAGQKNCYPHFTCAVDTENIQRVFNDCRDILLRMYLREFGPL</sequence>
<feature type="binding site" evidence="8">
    <location>
        <position position="83"/>
    </location>
    <ligand>
        <name>Mg(2+)</name>
        <dbReference type="ChEBI" id="CHEBI:18420"/>
    </ligand>
</feature>
<dbReference type="InterPro" id="IPR001019">
    <property type="entry name" value="Gprotein_alpha_su"/>
</dbReference>
<feature type="compositionally biased region" description="Basic residues" evidence="10">
    <location>
        <begin position="42"/>
        <end position="51"/>
    </location>
</feature>
<comment type="caution">
    <text evidence="11">The sequence shown here is derived from an EMBL/GenBank/DDBJ whole genome shotgun (WGS) entry which is preliminary data.</text>
</comment>
<evidence type="ECO:0000256" key="4">
    <source>
        <dbReference type="ARBA" id="ARBA00022842"/>
    </source>
</evidence>
<name>A0A8J6FR62_ELECQ</name>
<dbReference type="SMART" id="SM00275">
    <property type="entry name" value="G_alpha"/>
    <property type="match status" value="1"/>
</dbReference>
<reference evidence="11" key="1">
    <citation type="thesis" date="2020" institute="ProQuest LLC" country="789 East Eisenhower Parkway, Ann Arbor, MI, USA">
        <title>Comparative Genomics and Chromosome Evolution.</title>
        <authorList>
            <person name="Mudd A.B."/>
        </authorList>
    </citation>
    <scope>NUCLEOTIDE SEQUENCE</scope>
    <source>
        <strain evidence="11">HN-11 Male</strain>
        <tissue evidence="11">Kidney and liver</tissue>
    </source>
</reference>
<dbReference type="GO" id="GO:0046872">
    <property type="term" value="F:metal ion binding"/>
    <property type="evidence" value="ECO:0007669"/>
    <property type="project" value="UniProtKB-UniRule"/>
</dbReference>
<evidence type="ECO:0000256" key="1">
    <source>
        <dbReference type="ARBA" id="ARBA00007172"/>
    </source>
</evidence>
<dbReference type="GO" id="GO:0005834">
    <property type="term" value="C:heterotrimeric G-protein complex"/>
    <property type="evidence" value="ECO:0007669"/>
    <property type="project" value="UniProtKB-UniRule"/>
</dbReference>
<comment type="function">
    <text evidence="9">Guanine nucleotide-binding proteins (G proteins) function as transducers in numerous signaling pathways controlled by G protein-coupled receptors (GPCRs).</text>
</comment>
<dbReference type="PROSITE" id="PS51882">
    <property type="entry name" value="G_ALPHA"/>
    <property type="match status" value="1"/>
</dbReference>
<feature type="binding site" evidence="7">
    <location>
        <begin position="212"/>
        <end position="218"/>
    </location>
    <ligand>
        <name>GTP</name>
        <dbReference type="ChEBI" id="CHEBI:37565"/>
    </ligand>
</feature>
<evidence type="ECO:0000256" key="7">
    <source>
        <dbReference type="PIRSR" id="PIRSR601019-1"/>
    </source>
</evidence>
<keyword evidence="4 8" id="KW-0460">Magnesium</keyword>
<accession>A0A8J6FR62</accession>
<comment type="subunit">
    <text evidence="9">G proteins are composed of 3 units; alpha, beta and gamma. The alpha chain contains the guanine nucleotide binding site.</text>
</comment>
<evidence type="ECO:0000313" key="11">
    <source>
        <dbReference type="EMBL" id="KAG9491309.1"/>
    </source>
</evidence>
<dbReference type="SUPFAM" id="SSF52540">
    <property type="entry name" value="P-loop containing nucleoside triphosphate hydrolases"/>
    <property type="match status" value="1"/>
</dbReference>
<dbReference type="GO" id="GO:0007191">
    <property type="term" value="P:adenylate cyclase-activating dopamine receptor signaling pathway"/>
    <property type="evidence" value="ECO:0007669"/>
    <property type="project" value="TreeGrafter"/>
</dbReference>
<organism evidence="11 12">
    <name type="scientific">Eleutherodactylus coqui</name>
    <name type="common">Puerto Rican coqui</name>
    <dbReference type="NCBI Taxonomy" id="57060"/>
    <lineage>
        <taxon>Eukaryota</taxon>
        <taxon>Metazoa</taxon>
        <taxon>Chordata</taxon>
        <taxon>Craniata</taxon>
        <taxon>Vertebrata</taxon>
        <taxon>Euteleostomi</taxon>
        <taxon>Amphibia</taxon>
        <taxon>Batrachia</taxon>
        <taxon>Anura</taxon>
        <taxon>Neobatrachia</taxon>
        <taxon>Hyloidea</taxon>
        <taxon>Eleutherodactylidae</taxon>
        <taxon>Eleutherodactylinae</taxon>
        <taxon>Eleutherodactylus</taxon>
        <taxon>Eleutherodactylus</taxon>
    </lineage>
</organism>
<comment type="subcellular location">
    <subcellularLocation>
        <location evidence="9">Cell membrane</location>
    </subcellularLocation>
</comment>
<dbReference type="PANTHER" id="PTHR10218:SF366">
    <property type="entry name" value="GNAS COMPLEX LOCUS"/>
    <property type="match status" value="1"/>
</dbReference>
<dbReference type="GO" id="GO:0031683">
    <property type="term" value="F:G-protein beta/gamma-subunit complex binding"/>
    <property type="evidence" value="ECO:0007669"/>
    <property type="project" value="UniProtKB-UniRule"/>
</dbReference>
<feature type="region of interest" description="Disordered" evidence="10">
    <location>
        <begin position="28"/>
        <end position="51"/>
    </location>
</feature>
<feature type="binding site" evidence="8">
    <location>
        <position position="218"/>
    </location>
    <ligand>
        <name>Mg(2+)</name>
        <dbReference type="ChEBI" id="CHEBI:18420"/>
    </ligand>
</feature>
<dbReference type="GO" id="GO:0005525">
    <property type="term" value="F:GTP binding"/>
    <property type="evidence" value="ECO:0007669"/>
    <property type="project" value="UniProtKB-UniRule"/>
</dbReference>
<dbReference type="GO" id="GO:0007606">
    <property type="term" value="P:sensory perception of chemical stimulus"/>
    <property type="evidence" value="ECO:0007669"/>
    <property type="project" value="TreeGrafter"/>
</dbReference>
<dbReference type="InterPro" id="IPR027417">
    <property type="entry name" value="P-loop_NTPase"/>
</dbReference>
<dbReference type="Pfam" id="PF00503">
    <property type="entry name" value="G-alpha"/>
    <property type="match status" value="1"/>
</dbReference>
<dbReference type="GO" id="GO:0003924">
    <property type="term" value="F:GTPase activity"/>
    <property type="evidence" value="ECO:0007669"/>
    <property type="project" value="UniProtKB-UniRule"/>
</dbReference>
<keyword evidence="9" id="KW-1003">Cell membrane</keyword>
<evidence type="ECO:0000256" key="3">
    <source>
        <dbReference type="ARBA" id="ARBA00022741"/>
    </source>
</evidence>
<keyword evidence="12" id="KW-1185">Reference proteome</keyword>
<dbReference type="Gene3D" id="3.40.50.300">
    <property type="entry name" value="P-loop containing nucleotide triphosphate hydrolases"/>
    <property type="match status" value="1"/>
</dbReference>
<dbReference type="AlphaFoldDB" id="A0A8J6FR62"/>
<dbReference type="InterPro" id="IPR011025">
    <property type="entry name" value="GproteinA_insert"/>
</dbReference>
<dbReference type="OrthoDB" id="5817230at2759"/>
<keyword evidence="6 9" id="KW-0807">Transducer</keyword>
<dbReference type="Proteomes" id="UP000770717">
    <property type="component" value="Unassembled WGS sequence"/>
</dbReference>
<feature type="binding site" evidence="7">
    <location>
        <begin position="237"/>
        <end position="241"/>
    </location>
    <ligand>
        <name>GTP</name>
        <dbReference type="ChEBI" id="CHEBI:37565"/>
    </ligand>
</feature>
<feature type="binding site" evidence="7">
    <location>
        <begin position="79"/>
        <end position="84"/>
    </location>
    <ligand>
        <name>GTP</name>
        <dbReference type="ChEBI" id="CHEBI:37565"/>
    </ligand>
</feature>
<evidence type="ECO:0000256" key="2">
    <source>
        <dbReference type="ARBA" id="ARBA00022723"/>
    </source>
</evidence>
<dbReference type="GO" id="GO:0005737">
    <property type="term" value="C:cytoplasm"/>
    <property type="evidence" value="ECO:0007669"/>
    <property type="project" value="TreeGrafter"/>
</dbReference>
<dbReference type="PRINTS" id="PR00443">
    <property type="entry name" value="GPROTEINAS"/>
</dbReference>
<keyword evidence="5 7" id="KW-0342">GTP-binding</keyword>
<evidence type="ECO:0000256" key="5">
    <source>
        <dbReference type="ARBA" id="ARBA00023134"/>
    </source>
</evidence>
<dbReference type="FunFam" id="3.40.50.300:FF:006178">
    <property type="entry name" value="Guanine nucleotide-binding protein G(s) subunit alpha isoforms short"/>
    <property type="match status" value="1"/>
</dbReference>
<keyword evidence="3 7" id="KW-0547">Nucleotide-binding</keyword>
<evidence type="ECO:0000256" key="6">
    <source>
        <dbReference type="ARBA" id="ARBA00023224"/>
    </source>
</evidence>
<dbReference type="EMBL" id="WNTK01000001">
    <property type="protein sequence ID" value="KAG9491309.1"/>
    <property type="molecule type" value="Genomic_DNA"/>
</dbReference>
<dbReference type="FunFam" id="1.10.400.10:FF:000003">
    <property type="entry name" value="Guanine nucleotide-binding protein G(S) subunit alpha"/>
    <property type="match status" value="1"/>
</dbReference>
<keyword evidence="9" id="KW-0472">Membrane</keyword>
<dbReference type="GO" id="GO:0001664">
    <property type="term" value="F:G protein-coupled receptor binding"/>
    <property type="evidence" value="ECO:0007669"/>
    <property type="project" value="TreeGrafter"/>
</dbReference>
<feature type="binding site" evidence="7">
    <location>
        <begin position="303"/>
        <end position="306"/>
    </location>
    <ligand>
        <name>GTP</name>
        <dbReference type="ChEBI" id="CHEBI:37565"/>
    </ligand>
</feature>
<dbReference type="InterPro" id="IPR000367">
    <property type="entry name" value="Gprotein_alpha_S"/>
</dbReference>
<dbReference type="PANTHER" id="PTHR10218">
    <property type="entry name" value="GTP-BINDING PROTEIN ALPHA SUBUNIT"/>
    <property type="match status" value="1"/>
</dbReference>
<evidence type="ECO:0000313" key="12">
    <source>
        <dbReference type="Proteomes" id="UP000770717"/>
    </source>
</evidence>
<keyword evidence="2 8" id="KW-0479">Metal-binding</keyword>
<feature type="binding site" evidence="7">
    <location>
        <position position="377"/>
    </location>
    <ligand>
        <name>GTP</name>
        <dbReference type="ChEBI" id="CHEBI:37565"/>
    </ligand>
</feature>
<comment type="similarity">
    <text evidence="1 9">Belongs to the G-alpha family. G(s) subfamily.</text>
</comment>
<dbReference type="Gene3D" id="1.10.400.10">
    <property type="entry name" value="GI Alpha 1, domain 2-like"/>
    <property type="match status" value="1"/>
</dbReference>
<protein>
    <recommendedName>
        <fullName evidence="9">Guanine nucleotide-binding protein G(s) subunit alpha</fullName>
    </recommendedName>
    <alternativeName>
        <fullName evidence="9">Adenylate cyclase-stimulating G alpha protein</fullName>
    </alternativeName>
</protein>
<evidence type="ECO:0000256" key="10">
    <source>
        <dbReference type="SAM" id="MobiDB-lite"/>
    </source>
</evidence>
<evidence type="ECO:0000256" key="9">
    <source>
        <dbReference type="RuleBase" id="RU369121"/>
    </source>
</evidence>
<dbReference type="PRINTS" id="PR00318">
    <property type="entry name" value="GPROTEINA"/>
</dbReference>
<proteinExistence type="inferred from homology"/>